<sequence>MAVAKAEKTTATSTDTLNDAPSITTEDLEAQLSQLRSDISSLADLVATFGAERAESYRRKATEFAGDAKEAAKTQISEMEEDLSNRIRRNPLQSVAIAAGVGFVAALLSRR</sequence>
<gene>
    <name evidence="3" type="ORF">J2Z17_002887</name>
</gene>
<evidence type="ECO:0000313" key="3">
    <source>
        <dbReference type="EMBL" id="MBP1851442.1"/>
    </source>
</evidence>
<evidence type="ECO:0000256" key="1">
    <source>
        <dbReference type="SAM" id="MobiDB-lite"/>
    </source>
</evidence>
<dbReference type="Proteomes" id="UP000759443">
    <property type="component" value="Unassembled WGS sequence"/>
</dbReference>
<organism evidence="3 4">
    <name type="scientific">Rhizobium halophytocola</name>
    <dbReference type="NCBI Taxonomy" id="735519"/>
    <lineage>
        <taxon>Bacteria</taxon>
        <taxon>Pseudomonadati</taxon>
        <taxon>Pseudomonadota</taxon>
        <taxon>Alphaproteobacteria</taxon>
        <taxon>Hyphomicrobiales</taxon>
        <taxon>Rhizobiaceae</taxon>
        <taxon>Rhizobium/Agrobacterium group</taxon>
        <taxon>Rhizobium</taxon>
    </lineage>
</organism>
<feature type="compositionally biased region" description="Polar residues" evidence="1">
    <location>
        <begin position="9"/>
        <end position="23"/>
    </location>
</feature>
<comment type="caution">
    <text evidence="3">The sequence shown here is derived from an EMBL/GenBank/DDBJ whole genome shotgun (WGS) entry which is preliminary data.</text>
</comment>
<evidence type="ECO:0000313" key="4">
    <source>
        <dbReference type="Proteomes" id="UP000759443"/>
    </source>
</evidence>
<protein>
    <submittedName>
        <fullName evidence="3">ElaB/YqjD/DUF883 family membrane-anchored ribosome-binding protein</fullName>
    </submittedName>
</protein>
<dbReference type="EMBL" id="JAGGJU010000007">
    <property type="protein sequence ID" value="MBP1851442.1"/>
    <property type="molecule type" value="Genomic_DNA"/>
</dbReference>
<dbReference type="Pfam" id="PF19029">
    <property type="entry name" value="DUF883_C"/>
    <property type="match status" value="1"/>
</dbReference>
<name>A0ABS4E0H5_9HYPH</name>
<dbReference type="InterPro" id="IPR043605">
    <property type="entry name" value="DUF883_C"/>
</dbReference>
<accession>A0ABS4E0H5</accession>
<dbReference type="RefSeq" id="WP_209946157.1">
    <property type="nucleotide sequence ID" value="NZ_JAGGJU010000007.1"/>
</dbReference>
<feature type="domain" description="DUF883" evidence="2">
    <location>
        <begin position="87"/>
        <end position="110"/>
    </location>
</feature>
<proteinExistence type="predicted"/>
<reference evidence="3 4" key="1">
    <citation type="submission" date="2021-03" db="EMBL/GenBank/DDBJ databases">
        <title>Genomic Encyclopedia of Type Strains, Phase IV (KMG-IV): sequencing the most valuable type-strain genomes for metagenomic binning, comparative biology and taxonomic classification.</title>
        <authorList>
            <person name="Goeker M."/>
        </authorList>
    </citation>
    <scope>NUCLEOTIDE SEQUENCE [LARGE SCALE GENOMIC DNA]</scope>
    <source>
        <strain evidence="3 4">DSM 21600</strain>
    </source>
</reference>
<feature type="region of interest" description="Disordered" evidence="1">
    <location>
        <begin position="1"/>
        <end position="23"/>
    </location>
</feature>
<evidence type="ECO:0000259" key="2">
    <source>
        <dbReference type="Pfam" id="PF19029"/>
    </source>
</evidence>
<keyword evidence="4" id="KW-1185">Reference proteome</keyword>